<evidence type="ECO:0000313" key="2">
    <source>
        <dbReference type="EMBL" id="KKN31269.1"/>
    </source>
</evidence>
<evidence type="ECO:0000256" key="1">
    <source>
        <dbReference type="SAM" id="Phobius"/>
    </source>
</evidence>
<organism evidence="2">
    <name type="scientific">marine sediment metagenome</name>
    <dbReference type="NCBI Taxonomy" id="412755"/>
    <lineage>
        <taxon>unclassified sequences</taxon>
        <taxon>metagenomes</taxon>
        <taxon>ecological metagenomes</taxon>
    </lineage>
</organism>
<gene>
    <name evidence="2" type="ORF">LCGC14_0825580</name>
</gene>
<feature type="transmembrane region" description="Helical" evidence="1">
    <location>
        <begin position="12"/>
        <end position="30"/>
    </location>
</feature>
<comment type="caution">
    <text evidence="2">The sequence shown here is derived from an EMBL/GenBank/DDBJ whole genome shotgun (WGS) entry which is preliminary data.</text>
</comment>
<keyword evidence="1" id="KW-1133">Transmembrane helix</keyword>
<feature type="transmembrane region" description="Helical" evidence="1">
    <location>
        <begin position="50"/>
        <end position="71"/>
    </location>
</feature>
<keyword evidence="1" id="KW-0472">Membrane</keyword>
<reference evidence="2" key="1">
    <citation type="journal article" date="2015" name="Nature">
        <title>Complex archaea that bridge the gap between prokaryotes and eukaryotes.</title>
        <authorList>
            <person name="Spang A."/>
            <person name="Saw J.H."/>
            <person name="Jorgensen S.L."/>
            <person name="Zaremba-Niedzwiedzka K."/>
            <person name="Martijn J."/>
            <person name="Lind A.E."/>
            <person name="van Eijk R."/>
            <person name="Schleper C."/>
            <person name="Guy L."/>
            <person name="Ettema T.J."/>
        </authorList>
    </citation>
    <scope>NUCLEOTIDE SEQUENCE</scope>
</reference>
<dbReference type="AlphaFoldDB" id="A0A0F9PM97"/>
<protein>
    <submittedName>
        <fullName evidence="2">Uncharacterized protein</fullName>
    </submittedName>
</protein>
<proteinExistence type="predicted"/>
<sequence length="140" mass="15760">MKLRNYINTSLIGLIGSILLIVSEFFSWFSGYNLIEIYLITTSVAIEDSFLFLFPLISGIICLIGSILVIYKYELRIKSVIISFVGLGFLLIFFFDYISQEIEYFSNAGPGLYLGVAGFLLIVFNIIIALITKENNKDGN</sequence>
<feature type="transmembrane region" description="Helical" evidence="1">
    <location>
        <begin position="80"/>
        <end position="99"/>
    </location>
</feature>
<keyword evidence="1" id="KW-0812">Transmembrane</keyword>
<feature type="transmembrane region" description="Helical" evidence="1">
    <location>
        <begin position="111"/>
        <end position="131"/>
    </location>
</feature>
<dbReference type="EMBL" id="LAZR01002343">
    <property type="protein sequence ID" value="KKN31269.1"/>
    <property type="molecule type" value="Genomic_DNA"/>
</dbReference>
<name>A0A0F9PM97_9ZZZZ</name>
<accession>A0A0F9PM97</accession>